<accession>A0ACC0E0D9</accession>
<evidence type="ECO:0000313" key="2">
    <source>
        <dbReference type="Proteomes" id="UP001060170"/>
    </source>
</evidence>
<dbReference type="EMBL" id="CM045876">
    <property type="protein sequence ID" value="KAI7941894.1"/>
    <property type="molecule type" value="Genomic_DNA"/>
</dbReference>
<gene>
    <name evidence="1" type="ORF">MJO28_011921</name>
</gene>
<name>A0ACC0E0D9_9BASI</name>
<proteinExistence type="predicted"/>
<reference evidence="2" key="2">
    <citation type="journal article" date="2018" name="Mol. Plant Microbe Interact.">
        <title>Genome sequence resources for the wheat stripe rust pathogen (Puccinia striiformis f. sp. tritici) and the barley stripe rust pathogen (Puccinia striiformis f. sp. hordei).</title>
        <authorList>
            <person name="Xia C."/>
            <person name="Wang M."/>
            <person name="Yin C."/>
            <person name="Cornejo O.E."/>
            <person name="Hulbert S.H."/>
            <person name="Chen X."/>
        </authorList>
    </citation>
    <scope>NUCLEOTIDE SEQUENCE [LARGE SCALE GENOMIC DNA]</scope>
    <source>
        <strain evidence="2">93-210</strain>
    </source>
</reference>
<comment type="caution">
    <text evidence="1">The sequence shown here is derived from an EMBL/GenBank/DDBJ whole genome shotgun (WGS) entry which is preliminary data.</text>
</comment>
<keyword evidence="2" id="KW-1185">Reference proteome</keyword>
<evidence type="ECO:0000313" key="1">
    <source>
        <dbReference type="EMBL" id="KAI7941894.1"/>
    </source>
</evidence>
<organism evidence="1 2">
    <name type="scientific">Puccinia striiformis f. sp. tritici</name>
    <dbReference type="NCBI Taxonomy" id="168172"/>
    <lineage>
        <taxon>Eukaryota</taxon>
        <taxon>Fungi</taxon>
        <taxon>Dikarya</taxon>
        <taxon>Basidiomycota</taxon>
        <taxon>Pucciniomycotina</taxon>
        <taxon>Pucciniomycetes</taxon>
        <taxon>Pucciniales</taxon>
        <taxon>Pucciniaceae</taxon>
        <taxon>Puccinia</taxon>
    </lineage>
</organism>
<reference evidence="2" key="1">
    <citation type="journal article" date="2018" name="BMC Genomics">
        <title>Genomic insights into host adaptation between the wheat stripe rust pathogen (Puccinia striiformis f. sp. tritici) and the barley stripe rust pathogen (Puccinia striiformis f. sp. hordei).</title>
        <authorList>
            <person name="Xia C."/>
            <person name="Wang M."/>
            <person name="Yin C."/>
            <person name="Cornejo O.E."/>
            <person name="Hulbert S.H."/>
            <person name="Chen X."/>
        </authorList>
    </citation>
    <scope>NUCLEOTIDE SEQUENCE [LARGE SCALE GENOMIC DNA]</scope>
    <source>
        <strain evidence="2">93-210</strain>
    </source>
</reference>
<sequence length="1194" mass="133131">MSFSVGDSVRCSNSMVGICRFIGTIHSKPGIWVGIDLAQQPAWQGKGKNDGSVNGVVYFQSQPNCGIFFPISKVSILDDHQPSSPSSLSFPPASSSSTSPTRTRRQSDFPTTPSSTPRPRPRPSLPARSVIASATAKSTKTRNSSLSSSTSSSSTNTKTLTRTSSFLDQLPPLPSAFNPASPYNSRTNNPFSKSTSGPKRSSVSHLPPLPTTTTSTTTNRPPSRTSTGFKRPESVNSHHARTATPDWATRPTQPQRRPTSRMSVASSHTTTEDPKSLSSLELRPPPEDHHHYKERIIELERLLELNKQTNQESENQHLIKLKQLESELENIKLDKSAELEKLKEDKTIELEKLKQELNQTHQLELTQLQESLQASQETTSQQSTQFEKERAELQIQIHQLRSAGQSLCGVYEDKISDLEELRLSQLHESELIAQELKATKFTLEELQKSQSNQNEIIKSSSLSRSISSSNHHHRRLEAVEIDNESLKADLKHTQERLSEVQDEAYQLKQELESQKLGHDQLIKENHESIRSHLSNLDSVKEQAALLEKDNADLQFKLNQIEIRFKEINETMEIERLELEALRAEILTAPNNNNNHSSSNSVVQLESQLVDKQTQIDSLQSQLTSFTNHTQSSVSVSDPIMDQEKLLVIQKYQRLLLIKDEENLKLIHQLEALQDLKSATTTTTTTGNGQRNDKIRFSNPSPVGLLRNKNSTQSLRGESSRSIKTSTTTLGQSEDNNNLDLIKANQQIIGLKLIARKSNEDRNKLEKVNLELVNEIEELKLEIKSLEEKLNKLIKFGQFKLNSSSSLSPSSAINNKGRKRSETVGISIGIENEITLSPQDDPIVQHDGDGDGDGEGDSQMKLESGETLVITGDFKKIRKLENCIETLNDKLSNLNSKHSREVEGLNKEVSELESIIENKIFQEEELEERISELTSKLHQLQKTPTATPTTGTMTVRDRSPSTSVGGGADLQRRSSVVWRRRTSETGPHPPSTPVTTTTSFNNSLSPIGLSASPSPIKTFAHNLRFSTGLNGLAESEEDSVQRDSGGLVDRGFSSNEPLLEEDEPEEDHFIPPRNPKRMTRMIVTDHDSGAPHSELDLNDDLNDEEEEEGTVITHHRSSSQLNESDPLSSYTINPASSSDNNQIYDLDLHVELDPQHIEPVNNDGDDDDDDDIEKCELCGKRGHQLDTCPIFSIDS</sequence>
<protein>
    <submittedName>
        <fullName evidence="1">Uncharacterized protein</fullName>
    </submittedName>
</protein>
<reference evidence="1 2" key="3">
    <citation type="journal article" date="2022" name="Microbiol. Spectr.">
        <title>Folding features and dynamics of 3D genome architecture in plant fungal pathogens.</title>
        <authorList>
            <person name="Xia C."/>
        </authorList>
    </citation>
    <scope>NUCLEOTIDE SEQUENCE [LARGE SCALE GENOMIC DNA]</scope>
    <source>
        <strain evidence="1 2">93-210</strain>
    </source>
</reference>
<dbReference type="Proteomes" id="UP001060170">
    <property type="component" value="Chromosome 12"/>
</dbReference>